<name>A0ABD0UPM2_DENTH</name>
<keyword evidence="5" id="KW-1015">Disulfide bond</keyword>
<dbReference type="GO" id="GO:0005576">
    <property type="term" value="C:extracellular region"/>
    <property type="evidence" value="ECO:0007669"/>
    <property type="project" value="UniProtKB-SubCell"/>
</dbReference>
<dbReference type="Pfam" id="PF17181">
    <property type="entry name" value="EPF"/>
    <property type="match status" value="1"/>
</dbReference>
<dbReference type="Proteomes" id="UP001552299">
    <property type="component" value="Unassembled WGS sequence"/>
</dbReference>
<evidence type="ECO:0000313" key="7">
    <source>
        <dbReference type="EMBL" id="KAL0914535.1"/>
    </source>
</evidence>
<accession>A0ABD0UPM2</accession>
<reference evidence="7 8" key="1">
    <citation type="journal article" date="2024" name="Plant Biotechnol. J.">
        <title>Dendrobium thyrsiflorum genome and its molecular insights into genes involved in important horticultural traits.</title>
        <authorList>
            <person name="Chen B."/>
            <person name="Wang J.Y."/>
            <person name="Zheng P.J."/>
            <person name="Li K.L."/>
            <person name="Liang Y.M."/>
            <person name="Chen X.F."/>
            <person name="Zhang C."/>
            <person name="Zhao X."/>
            <person name="He X."/>
            <person name="Zhang G.Q."/>
            <person name="Liu Z.J."/>
            <person name="Xu Q."/>
        </authorList>
    </citation>
    <scope>NUCLEOTIDE SEQUENCE [LARGE SCALE GENOMIC DNA]</scope>
    <source>
        <strain evidence="7">GZMU011</strain>
    </source>
</reference>
<gene>
    <name evidence="7" type="ORF">M5K25_014890</name>
</gene>
<sequence length="134" mass="15320">MVIYFYYTIRRSRIINVQLSVLFLLLATAYQERFFAQGRSLFMQKEFSKVKLRVELQEDEGNGMVKESFMIGSSPPRCKGICLNCGPCEAVQVPATPTKYVAHSNVKINGRGDESSNYKPMNWKCKCGNFIFNP</sequence>
<dbReference type="GO" id="GO:0010052">
    <property type="term" value="P:guard cell differentiation"/>
    <property type="evidence" value="ECO:0007669"/>
    <property type="project" value="UniProtKB-UniRule"/>
</dbReference>
<protein>
    <recommendedName>
        <fullName evidence="6">Epidermal patterning factor-like protein</fullName>
    </recommendedName>
</protein>
<dbReference type="PANTHER" id="PTHR33109">
    <property type="entry name" value="EPIDERMAL PATTERNING FACTOR-LIKE PROTEIN 4"/>
    <property type="match status" value="1"/>
</dbReference>
<dbReference type="EMBL" id="JANQDX010000012">
    <property type="protein sequence ID" value="KAL0914535.1"/>
    <property type="molecule type" value="Genomic_DNA"/>
</dbReference>
<dbReference type="AlphaFoldDB" id="A0ABD0UPM2"/>
<dbReference type="InterPro" id="IPR039455">
    <property type="entry name" value="EPFL"/>
</dbReference>
<comment type="similarity">
    <text evidence="2 6">Belongs to the plant cysteine rich small secretory peptide family. Epidermal patterning factor subfamily.</text>
</comment>
<evidence type="ECO:0000256" key="3">
    <source>
        <dbReference type="ARBA" id="ARBA00022525"/>
    </source>
</evidence>
<comment type="caution">
    <text evidence="7">The sequence shown here is derived from an EMBL/GenBank/DDBJ whole genome shotgun (WGS) entry which is preliminary data.</text>
</comment>
<evidence type="ECO:0000256" key="5">
    <source>
        <dbReference type="ARBA" id="ARBA00023157"/>
    </source>
</evidence>
<keyword evidence="4" id="KW-0732">Signal</keyword>
<keyword evidence="6" id="KW-0217">Developmental protein</keyword>
<comment type="subcellular location">
    <subcellularLocation>
        <location evidence="1 6">Secreted</location>
    </subcellularLocation>
</comment>
<keyword evidence="8" id="KW-1185">Reference proteome</keyword>
<evidence type="ECO:0000256" key="4">
    <source>
        <dbReference type="ARBA" id="ARBA00022729"/>
    </source>
</evidence>
<evidence type="ECO:0000256" key="2">
    <source>
        <dbReference type="ARBA" id="ARBA00008127"/>
    </source>
</evidence>
<dbReference type="PANTHER" id="PTHR33109:SF7">
    <property type="entry name" value="EPIDERMAL PATTERNING FACTOR-LIKE PROTEIN 2"/>
    <property type="match status" value="1"/>
</dbReference>
<organism evidence="7 8">
    <name type="scientific">Dendrobium thyrsiflorum</name>
    <name type="common">Pinecone-like raceme dendrobium</name>
    <name type="synonym">Orchid</name>
    <dbReference type="NCBI Taxonomy" id="117978"/>
    <lineage>
        <taxon>Eukaryota</taxon>
        <taxon>Viridiplantae</taxon>
        <taxon>Streptophyta</taxon>
        <taxon>Embryophyta</taxon>
        <taxon>Tracheophyta</taxon>
        <taxon>Spermatophyta</taxon>
        <taxon>Magnoliopsida</taxon>
        <taxon>Liliopsida</taxon>
        <taxon>Asparagales</taxon>
        <taxon>Orchidaceae</taxon>
        <taxon>Epidendroideae</taxon>
        <taxon>Malaxideae</taxon>
        <taxon>Dendrobiinae</taxon>
        <taxon>Dendrobium</taxon>
    </lineage>
</organism>
<evidence type="ECO:0000256" key="6">
    <source>
        <dbReference type="RuleBase" id="RU367102"/>
    </source>
</evidence>
<keyword evidence="3 6" id="KW-0964">Secreted</keyword>
<proteinExistence type="inferred from homology"/>
<comment type="function">
    <text evidence="6">Controls stomatal patterning.</text>
</comment>
<evidence type="ECO:0000313" key="8">
    <source>
        <dbReference type="Proteomes" id="UP001552299"/>
    </source>
</evidence>
<evidence type="ECO:0000256" key="1">
    <source>
        <dbReference type="ARBA" id="ARBA00004613"/>
    </source>
</evidence>